<keyword evidence="1" id="KW-1133">Transmembrane helix</keyword>
<dbReference type="Proteomes" id="UP001188597">
    <property type="component" value="Unassembled WGS sequence"/>
</dbReference>
<dbReference type="Pfam" id="PF10536">
    <property type="entry name" value="PMD"/>
    <property type="match status" value="1"/>
</dbReference>
<evidence type="ECO:0000313" key="3">
    <source>
        <dbReference type="EMBL" id="KAK3010347.1"/>
    </source>
</evidence>
<accession>A0AA88VK44</accession>
<keyword evidence="1" id="KW-0472">Membrane</keyword>
<comment type="caution">
    <text evidence="3">The sequence shown here is derived from an EMBL/GenBank/DDBJ whole genome shotgun (WGS) entry which is preliminary data.</text>
</comment>
<feature type="transmembrane region" description="Helical" evidence="1">
    <location>
        <begin position="6"/>
        <end position="24"/>
    </location>
</feature>
<dbReference type="PANTHER" id="PTHR46033:SF8">
    <property type="entry name" value="PROTEIN MAINTENANCE OF MERISTEMS-LIKE"/>
    <property type="match status" value="1"/>
</dbReference>
<name>A0AA88VK44_9ASTE</name>
<protein>
    <recommendedName>
        <fullName evidence="2">Aminotransferase-like plant mobile domain-containing protein</fullName>
    </recommendedName>
</protein>
<proteinExistence type="predicted"/>
<evidence type="ECO:0000256" key="1">
    <source>
        <dbReference type="SAM" id="Phobius"/>
    </source>
</evidence>
<gene>
    <name evidence="3" type="ORF">RJ639_012780</name>
</gene>
<dbReference type="InterPro" id="IPR019557">
    <property type="entry name" value="AminoTfrase-like_pln_mobile"/>
</dbReference>
<sequence>MDEMLALYTQAFFLWVMGVILFPTRSKNTVSVKYLPLLSNLQEVGDYAWGAATLAYLYRALHKATRLDSKAICACLSLLQSEGQPLPEERRSPSQHYILSGGARLAISGPDALGTVQTFGARVGESFIFTLSGLQRTPLIHLEVAEWQLTDRAMRHFDCLQGLPADAPDMRVNRNPSSVGWFGKANAHDLCAREIEVWNSWQDTLAAIVSEPDPVISIEQYNEWYYRITRKRVDPVRFEHQEKYHPRGQIDEHMAYDLVNASPSSRN</sequence>
<dbReference type="AlphaFoldDB" id="A0AA88VK44"/>
<keyword evidence="1" id="KW-0812">Transmembrane</keyword>
<dbReference type="PANTHER" id="PTHR46033">
    <property type="entry name" value="PROTEIN MAIN-LIKE 2"/>
    <property type="match status" value="1"/>
</dbReference>
<dbReference type="InterPro" id="IPR044824">
    <property type="entry name" value="MAIN-like"/>
</dbReference>
<keyword evidence="4" id="KW-1185">Reference proteome</keyword>
<evidence type="ECO:0000313" key="4">
    <source>
        <dbReference type="Proteomes" id="UP001188597"/>
    </source>
</evidence>
<evidence type="ECO:0000259" key="2">
    <source>
        <dbReference type="Pfam" id="PF10536"/>
    </source>
</evidence>
<feature type="domain" description="Aminotransferase-like plant mobile" evidence="2">
    <location>
        <begin position="8"/>
        <end position="80"/>
    </location>
</feature>
<dbReference type="EMBL" id="JAVXUP010001552">
    <property type="protein sequence ID" value="KAK3010347.1"/>
    <property type="molecule type" value="Genomic_DNA"/>
</dbReference>
<dbReference type="GO" id="GO:0010073">
    <property type="term" value="P:meristem maintenance"/>
    <property type="evidence" value="ECO:0007669"/>
    <property type="project" value="InterPro"/>
</dbReference>
<organism evidence="3 4">
    <name type="scientific">Escallonia herrerae</name>
    <dbReference type="NCBI Taxonomy" id="1293975"/>
    <lineage>
        <taxon>Eukaryota</taxon>
        <taxon>Viridiplantae</taxon>
        <taxon>Streptophyta</taxon>
        <taxon>Embryophyta</taxon>
        <taxon>Tracheophyta</taxon>
        <taxon>Spermatophyta</taxon>
        <taxon>Magnoliopsida</taxon>
        <taxon>eudicotyledons</taxon>
        <taxon>Gunneridae</taxon>
        <taxon>Pentapetalae</taxon>
        <taxon>asterids</taxon>
        <taxon>campanulids</taxon>
        <taxon>Escalloniales</taxon>
        <taxon>Escalloniaceae</taxon>
        <taxon>Escallonia</taxon>
    </lineage>
</organism>
<reference evidence="3" key="1">
    <citation type="submission" date="2022-12" db="EMBL/GenBank/DDBJ databases">
        <title>Draft genome assemblies for two species of Escallonia (Escalloniales).</title>
        <authorList>
            <person name="Chanderbali A."/>
            <person name="Dervinis C."/>
            <person name="Anghel I."/>
            <person name="Soltis D."/>
            <person name="Soltis P."/>
            <person name="Zapata F."/>
        </authorList>
    </citation>
    <scope>NUCLEOTIDE SEQUENCE</scope>
    <source>
        <strain evidence="3">UCBG64.0493</strain>
        <tissue evidence="3">Leaf</tissue>
    </source>
</reference>